<evidence type="ECO:0000256" key="2">
    <source>
        <dbReference type="ARBA" id="ARBA00008169"/>
    </source>
</evidence>
<dbReference type="Pfam" id="PF05093">
    <property type="entry name" value="CIAPIN1"/>
    <property type="match status" value="1"/>
</dbReference>
<evidence type="ECO:0000256" key="9">
    <source>
        <dbReference type="ARBA" id="ARBA00023128"/>
    </source>
</evidence>
<dbReference type="SUPFAM" id="SSF53335">
    <property type="entry name" value="S-adenosyl-L-methionine-dependent methyltransferases"/>
    <property type="match status" value="1"/>
</dbReference>
<evidence type="ECO:0000313" key="12">
    <source>
        <dbReference type="EMBL" id="KRT81340.1"/>
    </source>
</evidence>
<name>A0A0T6B1T1_9SCAR</name>
<dbReference type="InterPro" id="IPR046408">
    <property type="entry name" value="CIAPIN1"/>
</dbReference>
<dbReference type="EMBL" id="LJIG01016192">
    <property type="protein sequence ID" value="KRT81340.1"/>
    <property type="molecule type" value="Genomic_DNA"/>
</dbReference>
<reference evidence="12 13" key="1">
    <citation type="submission" date="2015-09" db="EMBL/GenBank/DDBJ databases">
        <title>Draft genome of the scarab beetle Oryctes borbonicus.</title>
        <authorList>
            <person name="Meyer J.M."/>
            <person name="Markov G.V."/>
            <person name="Baskaran P."/>
            <person name="Herrmann M."/>
            <person name="Sommer R.J."/>
            <person name="Roedelsperger C."/>
        </authorList>
    </citation>
    <scope>NUCLEOTIDE SEQUENCE [LARGE SCALE GENOMIC DNA]</scope>
    <source>
        <strain evidence="12">OB123</strain>
        <tissue evidence="12">Whole animal</tissue>
    </source>
</reference>
<comment type="function">
    <text evidence="10">Component of the cytosolic iron-sulfur (Fe-S) protein assembly (CIA) machinery. Required for the maturation of extramitochondrial Fe-S proteins. Part of an electron transfer chain functioning in an early step of cytosolic Fe-S biogenesis, facilitating the de novo assembly of a [4Fe-4S] cluster on the cytosolic Fe-S scaffold complex. Electrons are transferred from NADPH via a FAD- and FMN-containing diflavin oxidoreductase. Together with the diflavin oxidoreductase, also required for the assembly of the diferric tyrosyl radical cofactor of ribonucleotide reductase (RNR), probably by providing electrons for reduction during radical cofactor maturation in the catalytic small subunit.</text>
</comment>
<dbReference type="GO" id="GO:0046872">
    <property type="term" value="F:metal ion binding"/>
    <property type="evidence" value="ECO:0007669"/>
    <property type="project" value="UniProtKB-KW"/>
</dbReference>
<evidence type="ECO:0000259" key="11">
    <source>
        <dbReference type="Pfam" id="PF05093"/>
    </source>
</evidence>
<comment type="domain">
    <text evidence="10">The N-terminal domain has structural similarity with S-adenosyl-L-methionine-dependent methyltransferases, but does not bind S-adenosyl-L-methionine. It is required for correct assembly of the 2 Fe-S clusters.</text>
</comment>
<evidence type="ECO:0000256" key="1">
    <source>
        <dbReference type="ARBA" id="ARBA00001966"/>
    </source>
</evidence>
<evidence type="ECO:0000256" key="4">
    <source>
        <dbReference type="ARBA" id="ARBA00022490"/>
    </source>
</evidence>
<evidence type="ECO:0000256" key="10">
    <source>
        <dbReference type="HAMAP-Rule" id="MF_03115"/>
    </source>
</evidence>
<dbReference type="GO" id="GO:0051537">
    <property type="term" value="F:2 iron, 2 sulfur cluster binding"/>
    <property type="evidence" value="ECO:0007669"/>
    <property type="project" value="UniProtKB-UniRule"/>
</dbReference>
<comment type="domain">
    <text evidence="10">The twin Cx2C motifs are involved in the recognition by the mitochondrial MIA40-ERV1 disulfide relay system. The formation of 2 disulfide bonds in the Cx2C motifs through dithiol/disulfide exchange reactions effectively traps the protein in the mitochondrial intermembrane space.</text>
</comment>
<feature type="short sequence motif" description="Cx2C motif 1" evidence="10">
    <location>
        <begin position="208"/>
        <end position="211"/>
    </location>
</feature>
<dbReference type="OrthoDB" id="311633at2759"/>
<protein>
    <recommendedName>
        <fullName evidence="10">Anamorsin homolog</fullName>
    </recommendedName>
    <alternativeName>
        <fullName evidence="10">Fe-S cluster assembly protein DRE2 homolog</fullName>
    </alternativeName>
</protein>
<keyword evidence="3 10" id="KW-0004">4Fe-4S</keyword>
<dbReference type="PANTHER" id="PTHR13273:SF14">
    <property type="entry name" value="ANAMORSIN"/>
    <property type="match status" value="1"/>
</dbReference>
<keyword evidence="6 10" id="KW-0479">Metal-binding</keyword>
<evidence type="ECO:0000256" key="3">
    <source>
        <dbReference type="ARBA" id="ARBA00022485"/>
    </source>
</evidence>
<comment type="cofactor">
    <cofactor evidence="1 10">
        <name>[4Fe-4S] cluster</name>
        <dbReference type="ChEBI" id="CHEBI:49883"/>
    </cofactor>
</comment>
<dbReference type="InterPro" id="IPR007785">
    <property type="entry name" value="Anamorsin"/>
</dbReference>
<feature type="binding site" evidence="10">
    <location>
        <position position="219"/>
    </location>
    <ligand>
        <name>[4Fe-4S] cluster</name>
        <dbReference type="ChEBI" id="CHEBI:49883"/>
    </ligand>
</feature>
<feature type="short sequence motif" description="Cx2C motif 2" evidence="10">
    <location>
        <begin position="219"/>
        <end position="222"/>
    </location>
</feature>
<comment type="caution">
    <text evidence="12">The sequence shown here is derived from an EMBL/GenBank/DDBJ whole genome shotgun (WGS) entry which is preliminary data.</text>
</comment>
<dbReference type="GO" id="GO:0009055">
    <property type="term" value="F:electron transfer activity"/>
    <property type="evidence" value="ECO:0007669"/>
    <property type="project" value="UniProtKB-UniRule"/>
</dbReference>
<accession>A0A0T6B1T1</accession>
<evidence type="ECO:0000313" key="13">
    <source>
        <dbReference type="Proteomes" id="UP000051574"/>
    </source>
</evidence>
<dbReference type="AlphaFoldDB" id="A0A0T6B1T1"/>
<comment type="cofactor">
    <cofactor evidence="10">
        <name>[2Fe-2S] cluster</name>
        <dbReference type="ChEBI" id="CHEBI:190135"/>
    </cofactor>
</comment>
<dbReference type="GO" id="GO:0016226">
    <property type="term" value="P:iron-sulfur cluster assembly"/>
    <property type="evidence" value="ECO:0007669"/>
    <property type="project" value="UniProtKB-UniRule"/>
</dbReference>
<evidence type="ECO:0000256" key="7">
    <source>
        <dbReference type="ARBA" id="ARBA00023004"/>
    </source>
</evidence>
<feature type="binding site" evidence="10">
    <location>
        <position position="179"/>
    </location>
    <ligand>
        <name>[2Fe-2S] cluster</name>
        <dbReference type="ChEBI" id="CHEBI:190135"/>
    </ligand>
</feature>
<feature type="domain" description="Anamorsin C-terminal" evidence="11">
    <location>
        <begin position="202"/>
        <end position="238"/>
    </location>
</feature>
<comment type="subcellular location">
    <subcellularLocation>
        <location evidence="10">Cytoplasm</location>
    </subcellularLocation>
    <subcellularLocation>
        <location evidence="10">Mitochondrion intermembrane space</location>
    </subcellularLocation>
</comment>
<keyword evidence="7 10" id="KW-0408">Iron</keyword>
<dbReference type="InterPro" id="IPR029063">
    <property type="entry name" value="SAM-dependent_MTases_sf"/>
</dbReference>
<comment type="subunit">
    <text evidence="10">Monomer.</text>
</comment>
<comment type="domain">
    <text evidence="10">The C-terminal domain binds 2 Fe-S clusters but is otherwise mostly in an intrinsically disordered conformation.</text>
</comment>
<keyword evidence="8 10" id="KW-0411">Iron-sulfur</keyword>
<evidence type="ECO:0000256" key="6">
    <source>
        <dbReference type="ARBA" id="ARBA00022723"/>
    </source>
</evidence>
<feature type="binding site" evidence="10">
    <location>
        <position position="182"/>
    </location>
    <ligand>
        <name>[2Fe-2S] cluster</name>
        <dbReference type="ChEBI" id="CHEBI:190135"/>
    </ligand>
</feature>
<dbReference type="Gene3D" id="3.40.50.150">
    <property type="entry name" value="Vaccinia Virus protein VP39"/>
    <property type="match status" value="1"/>
</dbReference>
<comment type="caution">
    <text evidence="10">Lacks conserved residue(s) required for the propagation of feature annotation.</text>
</comment>
<dbReference type="Proteomes" id="UP000051574">
    <property type="component" value="Unassembled WGS sequence"/>
</dbReference>
<keyword evidence="9 10" id="KW-0496">Mitochondrion</keyword>
<keyword evidence="13" id="KW-1185">Reference proteome</keyword>
<feature type="binding site" evidence="10">
    <location>
        <position position="211"/>
    </location>
    <ligand>
        <name>[4Fe-4S] cluster</name>
        <dbReference type="ChEBI" id="CHEBI:49883"/>
    </ligand>
</feature>
<gene>
    <name evidence="12" type="ORF">AMK59_5422</name>
</gene>
<comment type="similarity">
    <text evidence="2 10">Belongs to the anamorsin family.</text>
</comment>
<feature type="binding site" evidence="10">
    <location>
        <position position="222"/>
    </location>
    <ligand>
        <name>[4Fe-4S] cluster</name>
        <dbReference type="ChEBI" id="CHEBI:49883"/>
    </ligand>
</feature>
<feature type="binding site" evidence="10">
    <location>
        <position position="184"/>
    </location>
    <ligand>
        <name>[2Fe-2S] cluster</name>
        <dbReference type="ChEBI" id="CHEBI:190135"/>
    </ligand>
</feature>
<proteinExistence type="inferred from homology"/>
<keyword evidence="4 10" id="KW-0963">Cytoplasm</keyword>
<dbReference type="HAMAP" id="MF_03115">
    <property type="entry name" value="Anamorsin"/>
    <property type="match status" value="1"/>
</dbReference>
<evidence type="ECO:0000256" key="8">
    <source>
        <dbReference type="ARBA" id="ARBA00023014"/>
    </source>
</evidence>
<dbReference type="PANTHER" id="PTHR13273">
    <property type="entry name" value="ANAMORSIN"/>
    <property type="match status" value="1"/>
</dbReference>
<feature type="binding site" evidence="10">
    <location>
        <position position="208"/>
    </location>
    <ligand>
        <name>[4Fe-4S] cluster</name>
        <dbReference type="ChEBI" id="CHEBI:49883"/>
    </ligand>
</feature>
<feature type="binding site" evidence="10">
    <location>
        <position position="170"/>
    </location>
    <ligand>
        <name>[2Fe-2S] cluster</name>
        <dbReference type="ChEBI" id="CHEBI:190135"/>
    </ligand>
</feature>
<feature type="region of interest" description="Fe-S binding site B" evidence="10">
    <location>
        <begin position="208"/>
        <end position="222"/>
    </location>
</feature>
<sequence>MHSLKEGDNVLIIANDATSTEDIKRKITKNVEITSTSVSRIQNIETKSFDFIICKDQLEAIISDSVLPKVLTLLKPGGIFAVADTISNIPKIEFELKVNGFVNIKQNDGVLYCSKPNYELGSSTKLNLKAKPAKAVWKIDDTIEDDMIDPDNLLDEDDLIKPDSSSLRVCATTGKRKACKDCSCGLAEELTGETKANTVNSENAKSSCGNCYLGDAFRCAACPYLGMPAFKPGEKVQLAGNLLKSDI</sequence>
<keyword evidence="5 10" id="KW-0001">2Fe-2S</keyword>
<dbReference type="GO" id="GO:0051539">
    <property type="term" value="F:4 iron, 4 sulfur cluster binding"/>
    <property type="evidence" value="ECO:0007669"/>
    <property type="project" value="UniProtKB-KW"/>
</dbReference>
<dbReference type="GO" id="GO:0005758">
    <property type="term" value="C:mitochondrial intermembrane space"/>
    <property type="evidence" value="ECO:0007669"/>
    <property type="project" value="UniProtKB-SubCell"/>
</dbReference>
<organism evidence="12 13">
    <name type="scientific">Oryctes borbonicus</name>
    <dbReference type="NCBI Taxonomy" id="1629725"/>
    <lineage>
        <taxon>Eukaryota</taxon>
        <taxon>Metazoa</taxon>
        <taxon>Ecdysozoa</taxon>
        <taxon>Arthropoda</taxon>
        <taxon>Hexapoda</taxon>
        <taxon>Insecta</taxon>
        <taxon>Pterygota</taxon>
        <taxon>Neoptera</taxon>
        <taxon>Endopterygota</taxon>
        <taxon>Coleoptera</taxon>
        <taxon>Polyphaga</taxon>
        <taxon>Scarabaeiformia</taxon>
        <taxon>Scarabaeidae</taxon>
        <taxon>Dynastinae</taxon>
        <taxon>Oryctes</taxon>
    </lineage>
</organism>
<evidence type="ECO:0000256" key="5">
    <source>
        <dbReference type="ARBA" id="ARBA00022714"/>
    </source>
</evidence>